<evidence type="ECO:0000313" key="1">
    <source>
        <dbReference type="EMBL" id="KLN62000.1"/>
    </source>
</evidence>
<dbReference type="Pfam" id="PF11340">
    <property type="entry name" value="DUF3142"/>
    <property type="match status" value="1"/>
</dbReference>
<reference evidence="1 2" key="1">
    <citation type="submission" date="2015-03" db="EMBL/GenBank/DDBJ databases">
        <title>Genome Sequence of Kiloniella spongiae MEBiC09566, isolated from a marine sponge.</title>
        <authorList>
            <person name="Shao Z."/>
            <person name="Wang L."/>
            <person name="Li X."/>
        </authorList>
    </citation>
    <scope>NUCLEOTIDE SEQUENCE [LARGE SCALE GENOMIC DNA]</scope>
    <source>
        <strain evidence="1 2">MEBiC09566</strain>
    </source>
</reference>
<name>A0A0H2MZB2_9PROT</name>
<dbReference type="OrthoDB" id="187794at2"/>
<keyword evidence="2" id="KW-1185">Reference proteome</keyword>
<dbReference type="STRING" id="1489064.WH96_00140"/>
<comment type="caution">
    <text evidence="1">The sequence shown here is derived from an EMBL/GenBank/DDBJ whole genome shotgun (WGS) entry which is preliminary data.</text>
</comment>
<dbReference type="InterPro" id="IPR021488">
    <property type="entry name" value="DUF3142"/>
</dbReference>
<dbReference type="Proteomes" id="UP000035444">
    <property type="component" value="Unassembled WGS sequence"/>
</dbReference>
<dbReference type="RefSeq" id="WP_047762130.1">
    <property type="nucleotide sequence ID" value="NZ_LAQL01000002.1"/>
</dbReference>
<dbReference type="EMBL" id="LAQL01000002">
    <property type="protein sequence ID" value="KLN62000.1"/>
    <property type="molecule type" value="Genomic_DNA"/>
</dbReference>
<accession>A0A0H2MZB2</accession>
<protein>
    <recommendedName>
        <fullName evidence="3">DUF3142 domain-containing protein</fullName>
    </recommendedName>
</protein>
<dbReference type="AlphaFoldDB" id="A0A0H2MZB2"/>
<evidence type="ECO:0008006" key="3">
    <source>
        <dbReference type="Google" id="ProtNLM"/>
    </source>
</evidence>
<organism evidence="1 2">
    <name type="scientific">Kiloniella spongiae</name>
    <dbReference type="NCBI Taxonomy" id="1489064"/>
    <lineage>
        <taxon>Bacteria</taxon>
        <taxon>Pseudomonadati</taxon>
        <taxon>Pseudomonadota</taxon>
        <taxon>Alphaproteobacteria</taxon>
        <taxon>Rhodospirillales</taxon>
        <taxon>Kiloniellaceae</taxon>
        <taxon>Kiloniella</taxon>
    </lineage>
</organism>
<gene>
    <name evidence="1" type="ORF">WH96_00140</name>
</gene>
<evidence type="ECO:0000313" key="2">
    <source>
        <dbReference type="Proteomes" id="UP000035444"/>
    </source>
</evidence>
<proteinExistence type="predicted"/>
<sequence>MKRMVSGTSKEILSGIFFCVLLFAWPVCAQDLIVDHWVWAGQSLDDRDENQQKFMYDCETFKLSCQRGEARILVRSWGHELGQKSTPHHSPKSFPDTEKIILTYRMEKRVGAREVAAFINRDINIWKRAGRDIVGVEIDYDSPSSKLDDYRVWLQVVQKQIPEDISIGITGLPTWYEDNRKAAKKLAAAVTEVSLMFYRQKQTPITDHLLDAIKGVNNIRYGFLCNDDRWHSLFKEKKKYGTFRMAIFITTECHVNRELAPS</sequence>